<dbReference type="InterPro" id="IPR000160">
    <property type="entry name" value="GGDEF_dom"/>
</dbReference>
<dbReference type="FunFam" id="3.30.70.270:FF:000001">
    <property type="entry name" value="Diguanylate cyclase domain protein"/>
    <property type="match status" value="1"/>
</dbReference>
<keyword evidence="10" id="KW-1185">Reference proteome</keyword>
<dbReference type="Gene3D" id="3.30.450.20">
    <property type="entry name" value="PAS domain"/>
    <property type="match status" value="1"/>
</dbReference>
<dbReference type="Pfam" id="PF13426">
    <property type="entry name" value="PAS_9"/>
    <property type="match status" value="1"/>
</dbReference>
<comment type="catalytic activity">
    <reaction evidence="3">
        <text>2 GTP = 3',3'-c-di-GMP + 2 diphosphate</text>
        <dbReference type="Rhea" id="RHEA:24898"/>
        <dbReference type="ChEBI" id="CHEBI:33019"/>
        <dbReference type="ChEBI" id="CHEBI:37565"/>
        <dbReference type="ChEBI" id="CHEBI:58805"/>
        <dbReference type="EC" id="2.7.7.65"/>
    </reaction>
</comment>
<dbReference type="Proteomes" id="UP000051494">
    <property type="component" value="Unassembled WGS sequence"/>
</dbReference>
<dbReference type="PANTHER" id="PTHR45138">
    <property type="entry name" value="REGULATORY COMPONENTS OF SENSORY TRANSDUCTION SYSTEM"/>
    <property type="match status" value="1"/>
</dbReference>
<dbReference type="NCBIfam" id="TIGR00254">
    <property type="entry name" value="GGDEF"/>
    <property type="match status" value="1"/>
</dbReference>
<dbReference type="InterPro" id="IPR000014">
    <property type="entry name" value="PAS"/>
</dbReference>
<name>A0A0Q9YJT6_9GAMM</name>
<keyword evidence="4" id="KW-0175">Coiled coil</keyword>
<dbReference type="SUPFAM" id="SSF55073">
    <property type="entry name" value="Nucleotide cyclase"/>
    <property type="match status" value="1"/>
</dbReference>
<dbReference type="SMART" id="SM00267">
    <property type="entry name" value="GGDEF"/>
    <property type="match status" value="1"/>
</dbReference>
<feature type="transmembrane region" description="Helical" evidence="5">
    <location>
        <begin position="146"/>
        <end position="164"/>
    </location>
</feature>
<comment type="caution">
    <text evidence="8">The sequence shown here is derived from an EMBL/GenBank/DDBJ whole genome shotgun (WGS) entry which is preliminary data.</text>
</comment>
<evidence type="ECO:0000259" key="6">
    <source>
        <dbReference type="PROSITE" id="PS50112"/>
    </source>
</evidence>
<evidence type="ECO:0000259" key="7">
    <source>
        <dbReference type="PROSITE" id="PS50887"/>
    </source>
</evidence>
<dbReference type="CDD" id="cd00130">
    <property type="entry name" value="PAS"/>
    <property type="match status" value="1"/>
</dbReference>
<evidence type="ECO:0000256" key="1">
    <source>
        <dbReference type="ARBA" id="ARBA00001946"/>
    </source>
</evidence>
<dbReference type="PANTHER" id="PTHR45138:SF9">
    <property type="entry name" value="DIGUANYLATE CYCLASE DGCM-RELATED"/>
    <property type="match status" value="1"/>
</dbReference>
<evidence type="ECO:0000313" key="10">
    <source>
        <dbReference type="Proteomes" id="UP000051494"/>
    </source>
</evidence>
<dbReference type="InterPro" id="IPR029787">
    <property type="entry name" value="Nucleotide_cyclase"/>
</dbReference>
<dbReference type="PROSITE" id="PS50887">
    <property type="entry name" value="GGDEF"/>
    <property type="match status" value="1"/>
</dbReference>
<feature type="domain" description="PAS" evidence="6">
    <location>
        <begin position="177"/>
        <end position="222"/>
    </location>
</feature>
<accession>A0A0Q9YJT6</accession>
<dbReference type="EMBL" id="LKHV02000001">
    <property type="protein sequence ID" value="MCS5709074.1"/>
    <property type="molecule type" value="Genomic_DNA"/>
</dbReference>
<dbReference type="InterPro" id="IPR050469">
    <property type="entry name" value="Diguanylate_Cyclase"/>
</dbReference>
<evidence type="ECO:0000256" key="5">
    <source>
        <dbReference type="SAM" id="Phobius"/>
    </source>
</evidence>
<dbReference type="OrthoDB" id="9803824at2"/>
<protein>
    <recommendedName>
        <fullName evidence="2">diguanylate cyclase</fullName>
        <ecNumber evidence="2">2.7.7.65</ecNumber>
    </recommendedName>
</protein>
<sequence>MFLSPAVKISICLALIAMTVYFVADELGLTVDHQQIREMVWAKNSESLAVQLSASLTNTNKTVAVALIKSIAHLNKDLQAIAIEHNGKIIDKYGNIDTKKISALKNSSGYYRVPLFKNNETWGYIHFVYALENSSILSSFMDNNKLVLPIFIFFSSLIFFSILLKSIVKNLDPSSVIPERVGRAFDTLAEGIIVLDTDQNILLVNLSFTKMIGVEKKEVIGKHINKLPWQYKSNEIIIAPWEHAERDKTTVIGKVMNVMTHLKEAKIFSINCSHIVDNNDNVNGLLITIDDITEKENKNKELFLTVKMLNETKKKLKQKNKELKEIADKDPLTNCLNRRAFYKIYTALIEDVHNTGKDLSLSCMMFDIDHFKKINDNYGHPAGDEAIKTIAGILEENIKTQDSVCRYGGEEFCIIMKVPVQEGFRMAETIRKKIESHVFGEASLLKGHKITCSIGISELTSQIKKLETLIDYADKALYYAKENGRNQVICWQNTALQNVSENSVHNKDTL</sequence>
<dbReference type="SMART" id="SM00091">
    <property type="entry name" value="PAS"/>
    <property type="match status" value="1"/>
</dbReference>
<dbReference type="EMBL" id="LKHV01000020">
    <property type="protein sequence ID" value="KRG17284.1"/>
    <property type="molecule type" value="Genomic_DNA"/>
</dbReference>
<gene>
    <name evidence="8" type="primary">pleD_4</name>
    <name evidence="9" type="ORF">CC99x_009175</name>
    <name evidence="8" type="ORF">CC99x_02478</name>
</gene>
<evidence type="ECO:0000256" key="2">
    <source>
        <dbReference type="ARBA" id="ARBA00012528"/>
    </source>
</evidence>
<dbReference type="CDD" id="cd01949">
    <property type="entry name" value="GGDEF"/>
    <property type="match status" value="1"/>
</dbReference>
<evidence type="ECO:0000313" key="8">
    <source>
        <dbReference type="EMBL" id="KRG17284.1"/>
    </source>
</evidence>
<dbReference type="Gene3D" id="3.30.70.270">
    <property type="match status" value="1"/>
</dbReference>
<evidence type="ECO:0000256" key="4">
    <source>
        <dbReference type="SAM" id="Coils"/>
    </source>
</evidence>
<keyword evidence="5" id="KW-0472">Membrane</keyword>
<evidence type="ECO:0000313" key="9">
    <source>
        <dbReference type="EMBL" id="MCS5709074.1"/>
    </source>
</evidence>
<feature type="domain" description="GGDEF" evidence="7">
    <location>
        <begin position="359"/>
        <end position="493"/>
    </location>
</feature>
<dbReference type="NCBIfam" id="TIGR00229">
    <property type="entry name" value="sensory_box"/>
    <property type="match status" value="1"/>
</dbReference>
<proteinExistence type="predicted"/>
<organism evidence="8">
    <name type="scientific">Candidatus Berkiella cookevillensis</name>
    <dbReference type="NCBI Taxonomy" id="437022"/>
    <lineage>
        <taxon>Bacteria</taxon>
        <taxon>Pseudomonadati</taxon>
        <taxon>Pseudomonadota</taxon>
        <taxon>Gammaproteobacteria</taxon>
        <taxon>Candidatus Berkiellales</taxon>
        <taxon>Candidatus Berkiellaceae</taxon>
        <taxon>Candidatus Berkiella</taxon>
    </lineage>
</organism>
<feature type="coiled-coil region" evidence="4">
    <location>
        <begin position="299"/>
        <end position="329"/>
    </location>
</feature>
<dbReference type="AlphaFoldDB" id="A0A0Q9YJT6"/>
<dbReference type="GO" id="GO:0052621">
    <property type="term" value="F:diguanylate cyclase activity"/>
    <property type="evidence" value="ECO:0007669"/>
    <property type="project" value="UniProtKB-EC"/>
</dbReference>
<comment type="cofactor">
    <cofactor evidence="1">
        <name>Mg(2+)</name>
        <dbReference type="ChEBI" id="CHEBI:18420"/>
    </cofactor>
</comment>
<dbReference type="SUPFAM" id="SSF55785">
    <property type="entry name" value="PYP-like sensor domain (PAS domain)"/>
    <property type="match status" value="1"/>
</dbReference>
<dbReference type="EC" id="2.7.7.65" evidence="2"/>
<dbReference type="STRING" id="437022.CC99x_02478"/>
<evidence type="ECO:0000256" key="3">
    <source>
        <dbReference type="ARBA" id="ARBA00034247"/>
    </source>
</evidence>
<dbReference type="InterPro" id="IPR035965">
    <property type="entry name" value="PAS-like_dom_sf"/>
</dbReference>
<dbReference type="RefSeq" id="WP_057625563.1">
    <property type="nucleotide sequence ID" value="NZ_LKHV02000001.1"/>
</dbReference>
<reference evidence="9" key="2">
    <citation type="journal article" date="2016" name="Genome Announc.">
        <title>Draft Genome Sequences of Two Novel Amoeba-Resistant Intranuclear Bacteria, 'Candidatus Berkiella cookevillensis' and 'Candidatus Berkiella aquae'.</title>
        <authorList>
            <person name="Mehari Y.T."/>
            <person name="Arivett B.A."/>
            <person name="Farone A.L."/>
            <person name="Gunderson J.H."/>
            <person name="Farone M.B."/>
        </authorList>
    </citation>
    <scope>NUCLEOTIDE SEQUENCE</scope>
    <source>
        <strain evidence="9">CC99</strain>
    </source>
</reference>
<dbReference type="PROSITE" id="PS50112">
    <property type="entry name" value="PAS"/>
    <property type="match status" value="1"/>
</dbReference>
<keyword evidence="5" id="KW-0812">Transmembrane</keyword>
<reference evidence="9" key="3">
    <citation type="submission" date="2021-06" db="EMBL/GenBank/DDBJ databases">
        <title>Genomic Description and Analysis of Intracellular Bacteria, Candidatus Berkiella cookevillensis and Candidatus Berkiella aquae.</title>
        <authorList>
            <person name="Kidane D.T."/>
            <person name="Mehari Y.T."/>
            <person name="Rice F.C."/>
            <person name="Arivett B.A."/>
            <person name="Farone A.L."/>
            <person name="Berk S.G."/>
            <person name="Farone M.B."/>
        </authorList>
    </citation>
    <scope>NUCLEOTIDE SEQUENCE</scope>
    <source>
        <strain evidence="9">CC99</strain>
    </source>
</reference>
<dbReference type="Pfam" id="PF00990">
    <property type="entry name" value="GGDEF"/>
    <property type="match status" value="1"/>
</dbReference>
<feature type="transmembrane region" description="Helical" evidence="5">
    <location>
        <begin position="6"/>
        <end position="24"/>
    </location>
</feature>
<reference evidence="8" key="1">
    <citation type="submission" date="2015-09" db="EMBL/GenBank/DDBJ databases">
        <title>Draft Genome Sequences of Two Novel Amoeba-resistant Intranuclear Bacteria, Candidatus Berkiella cookevillensis and Candidatus Berkiella aquae.</title>
        <authorList>
            <person name="Mehari Y.T."/>
            <person name="Arivett B.A."/>
            <person name="Farone A.L."/>
            <person name="Gunderson J.H."/>
            <person name="Farone M.B."/>
        </authorList>
    </citation>
    <scope>NUCLEOTIDE SEQUENCE [LARGE SCALE GENOMIC DNA]</scope>
    <source>
        <strain evidence="8">CC99</strain>
    </source>
</reference>
<dbReference type="InterPro" id="IPR043128">
    <property type="entry name" value="Rev_trsase/Diguanyl_cyclase"/>
</dbReference>
<keyword evidence="5" id="KW-1133">Transmembrane helix</keyword>